<evidence type="ECO:0000256" key="11">
    <source>
        <dbReference type="ARBA" id="ARBA00022989"/>
    </source>
</evidence>
<evidence type="ECO:0000256" key="13">
    <source>
        <dbReference type="ARBA" id="ARBA00030750"/>
    </source>
</evidence>
<organism evidence="17 18">
    <name type="scientific">Psychromonas marina</name>
    <dbReference type="NCBI Taxonomy" id="88364"/>
    <lineage>
        <taxon>Bacteria</taxon>
        <taxon>Pseudomonadati</taxon>
        <taxon>Pseudomonadota</taxon>
        <taxon>Gammaproteobacteria</taxon>
        <taxon>Alteromonadales</taxon>
        <taxon>Psychromonadaceae</taxon>
        <taxon>Psychromonas</taxon>
    </lineage>
</organism>
<keyword evidence="4 14" id="KW-0813">Transport</keyword>
<dbReference type="InterPro" id="IPR018076">
    <property type="entry name" value="T2SS_GspF_dom"/>
</dbReference>
<protein>
    <recommendedName>
        <fullName evidence="13">General secretion pathway protein F</fullName>
    </recommendedName>
</protein>
<keyword evidence="10" id="KW-0653">Protein transport</keyword>
<evidence type="ECO:0000313" key="18">
    <source>
        <dbReference type="Proteomes" id="UP001157353"/>
    </source>
</evidence>
<dbReference type="InterPro" id="IPR001992">
    <property type="entry name" value="T2SS_GspF/T4SS_PilC_CS"/>
</dbReference>
<comment type="similarity">
    <text evidence="3 14">Belongs to the GSP F family.</text>
</comment>
<dbReference type="NCBIfam" id="TIGR02120">
    <property type="entry name" value="GspF"/>
    <property type="match status" value="1"/>
</dbReference>
<dbReference type="EMBL" id="BSPQ01000005">
    <property type="protein sequence ID" value="GLS90623.1"/>
    <property type="molecule type" value="Genomic_DNA"/>
</dbReference>
<feature type="transmembrane region" description="Helical" evidence="15">
    <location>
        <begin position="211"/>
        <end position="237"/>
    </location>
</feature>
<keyword evidence="18" id="KW-1185">Reference proteome</keyword>
<dbReference type="PRINTS" id="PR00812">
    <property type="entry name" value="BCTERIALGSPF"/>
</dbReference>
<dbReference type="InterPro" id="IPR003004">
    <property type="entry name" value="GspF/PilC"/>
</dbReference>
<keyword evidence="5" id="KW-1003">Cell membrane</keyword>
<dbReference type="PANTHER" id="PTHR30012">
    <property type="entry name" value="GENERAL SECRETION PATHWAY PROTEIN"/>
    <property type="match status" value="1"/>
</dbReference>
<comment type="function">
    <text evidence="1">Component of the type II secretion system inner membrane complex required for the energy-dependent secretion of extracellular factors such as proteases and toxins from the periplasm.</text>
</comment>
<evidence type="ECO:0000256" key="15">
    <source>
        <dbReference type="SAM" id="Phobius"/>
    </source>
</evidence>
<evidence type="ECO:0000256" key="7">
    <source>
        <dbReference type="ARBA" id="ARBA00022692"/>
    </source>
</evidence>
<keyword evidence="8" id="KW-0479">Metal-binding</keyword>
<keyword evidence="12 15" id="KW-0472">Membrane</keyword>
<keyword evidence="6" id="KW-0997">Cell inner membrane</keyword>
<proteinExistence type="inferred from homology"/>
<evidence type="ECO:0000313" key="17">
    <source>
        <dbReference type="EMBL" id="GLS90623.1"/>
    </source>
</evidence>
<reference evidence="18" key="1">
    <citation type="journal article" date="2019" name="Int. J. Syst. Evol. Microbiol.">
        <title>The Global Catalogue of Microorganisms (GCM) 10K type strain sequencing project: providing services to taxonomists for standard genome sequencing and annotation.</title>
        <authorList>
            <consortium name="The Broad Institute Genomics Platform"/>
            <consortium name="The Broad Institute Genome Sequencing Center for Infectious Disease"/>
            <person name="Wu L."/>
            <person name="Ma J."/>
        </authorList>
    </citation>
    <scope>NUCLEOTIDE SEQUENCE [LARGE SCALE GENOMIC DNA]</scope>
    <source>
        <strain evidence="18">NBRC 103166</strain>
    </source>
</reference>
<name>A0ABQ6E058_9GAMM</name>
<dbReference type="PROSITE" id="PS00874">
    <property type="entry name" value="T2SP_F"/>
    <property type="match status" value="1"/>
</dbReference>
<dbReference type="Pfam" id="PF00482">
    <property type="entry name" value="T2SSF"/>
    <property type="match status" value="2"/>
</dbReference>
<evidence type="ECO:0000256" key="1">
    <source>
        <dbReference type="ARBA" id="ARBA00002684"/>
    </source>
</evidence>
<feature type="domain" description="Type II secretion system protein GspF" evidence="16">
    <location>
        <begin position="70"/>
        <end position="192"/>
    </location>
</feature>
<feature type="domain" description="Type II secretion system protein GspF" evidence="16">
    <location>
        <begin position="272"/>
        <end position="393"/>
    </location>
</feature>
<dbReference type="Gene3D" id="1.20.81.30">
    <property type="entry name" value="Type II secretion system (T2SS), domain F"/>
    <property type="match status" value="2"/>
</dbReference>
<evidence type="ECO:0000256" key="14">
    <source>
        <dbReference type="RuleBase" id="RU003923"/>
    </source>
</evidence>
<evidence type="ECO:0000256" key="8">
    <source>
        <dbReference type="ARBA" id="ARBA00022723"/>
    </source>
</evidence>
<evidence type="ECO:0000256" key="5">
    <source>
        <dbReference type="ARBA" id="ARBA00022475"/>
    </source>
</evidence>
<gene>
    <name evidence="17" type="primary">gspF</name>
    <name evidence="17" type="ORF">GCM10007916_16900</name>
</gene>
<evidence type="ECO:0000256" key="2">
    <source>
        <dbReference type="ARBA" id="ARBA00004429"/>
    </source>
</evidence>
<comment type="subcellular location">
    <subcellularLocation>
        <location evidence="2 14">Cell inner membrane</location>
        <topology evidence="2 14">Multi-pass membrane protein</topology>
    </subcellularLocation>
</comment>
<evidence type="ECO:0000256" key="3">
    <source>
        <dbReference type="ARBA" id="ARBA00005745"/>
    </source>
</evidence>
<evidence type="ECO:0000256" key="12">
    <source>
        <dbReference type="ARBA" id="ARBA00023136"/>
    </source>
</evidence>
<keyword evidence="11 15" id="KW-1133">Transmembrane helix</keyword>
<evidence type="ECO:0000256" key="10">
    <source>
        <dbReference type="ARBA" id="ARBA00022927"/>
    </source>
</evidence>
<feature type="transmembrane region" description="Helical" evidence="15">
    <location>
        <begin position="365"/>
        <end position="392"/>
    </location>
</feature>
<evidence type="ECO:0000256" key="4">
    <source>
        <dbReference type="ARBA" id="ARBA00022448"/>
    </source>
</evidence>
<feature type="transmembrane region" description="Helical" evidence="15">
    <location>
        <begin position="168"/>
        <end position="191"/>
    </location>
</feature>
<sequence length="404" mass="43707">MATFAYKAIDANGKQKKGTLESDSARLLRQQLRTMGLTPIEVEPVANKATKSGSNLLRSKIKTSELALITRQLSTLVASSIPIEECLHAVAEQCDNPKIKTMVSSVRSAVIEGNTLADSMRGFPLIFDNLFCAMVAAGEKSGHLDKVLDRLADYAEQRQEMKSKMMQALIYPIVLTLVAISVVAILLTSVVPQVVGQFEHMGADLPGSTQFLIAASDALSAYGLYFLILMIGAIFMLKVWLKKEKNQLVFDRQLLKIPVMGKVVNELNTARFARTLSILNSSAVPLLEALGIAGNVLSNLHIRLKVGEATNLVREGTSLGRALESTKLFPPMMLHMIASGERSGELGNMLERSADNQDKQFSAQVAVALGVFEPALVVSMAGVVLFIVAAILQPILQLNNMVSG</sequence>
<evidence type="ECO:0000256" key="9">
    <source>
        <dbReference type="ARBA" id="ARBA00022837"/>
    </source>
</evidence>
<accession>A0ABQ6E058</accession>
<evidence type="ECO:0000259" key="16">
    <source>
        <dbReference type="Pfam" id="PF00482"/>
    </source>
</evidence>
<dbReference type="Proteomes" id="UP001157353">
    <property type="component" value="Unassembled WGS sequence"/>
</dbReference>
<keyword evidence="9" id="KW-0106">Calcium</keyword>
<dbReference type="InterPro" id="IPR011850">
    <property type="entry name" value="T2SS_GspF"/>
</dbReference>
<evidence type="ECO:0000256" key="6">
    <source>
        <dbReference type="ARBA" id="ARBA00022519"/>
    </source>
</evidence>
<dbReference type="InterPro" id="IPR042094">
    <property type="entry name" value="T2SS_GspF_sf"/>
</dbReference>
<dbReference type="PANTHER" id="PTHR30012:SF0">
    <property type="entry name" value="TYPE II SECRETION SYSTEM PROTEIN F-RELATED"/>
    <property type="match status" value="1"/>
</dbReference>
<keyword evidence="7 14" id="KW-0812">Transmembrane</keyword>
<dbReference type="RefSeq" id="WP_284203745.1">
    <property type="nucleotide sequence ID" value="NZ_BSPQ01000005.1"/>
</dbReference>
<comment type="caution">
    <text evidence="17">The sequence shown here is derived from an EMBL/GenBank/DDBJ whole genome shotgun (WGS) entry which is preliminary data.</text>
</comment>